<keyword evidence="2 3" id="KW-0344">Guanine-nucleotide releasing factor</keyword>
<dbReference type="Pfam" id="PF25006">
    <property type="entry name" value="DUF7783"/>
    <property type="match status" value="1"/>
</dbReference>
<dbReference type="GO" id="GO:0005085">
    <property type="term" value="F:guanyl-nucleotide exchange factor activity"/>
    <property type="evidence" value="ECO:0007669"/>
    <property type="project" value="UniProtKB-KW"/>
</dbReference>
<evidence type="ECO:0000256" key="4">
    <source>
        <dbReference type="PROSITE-ProRule" id="PRU00192"/>
    </source>
</evidence>
<feature type="domain" description="Ras-GEF" evidence="7">
    <location>
        <begin position="1087"/>
        <end position="1327"/>
    </location>
</feature>
<feature type="compositionally biased region" description="Polar residues" evidence="5">
    <location>
        <begin position="1"/>
        <end position="17"/>
    </location>
</feature>
<evidence type="ECO:0000313" key="10">
    <source>
        <dbReference type="Proteomes" id="UP000289152"/>
    </source>
</evidence>
<dbReference type="SMART" id="SM00229">
    <property type="entry name" value="RasGEFN"/>
    <property type="match status" value="1"/>
</dbReference>
<feature type="region of interest" description="Disordered" evidence="5">
    <location>
        <begin position="101"/>
        <end position="160"/>
    </location>
</feature>
<dbReference type="PANTHER" id="PTHR23113">
    <property type="entry name" value="GUANINE NUCLEOTIDE EXCHANGE FACTOR"/>
    <property type="match status" value="1"/>
</dbReference>
<dbReference type="SUPFAM" id="SSF50044">
    <property type="entry name" value="SH3-domain"/>
    <property type="match status" value="1"/>
</dbReference>
<evidence type="ECO:0000313" key="9">
    <source>
        <dbReference type="EMBL" id="RXK40280.1"/>
    </source>
</evidence>
<dbReference type="Gene3D" id="1.20.870.10">
    <property type="entry name" value="Son of sevenless (SoS) protein Chain: S domain 1"/>
    <property type="match status" value="1"/>
</dbReference>
<evidence type="ECO:0000259" key="7">
    <source>
        <dbReference type="PROSITE" id="PS50009"/>
    </source>
</evidence>
<comment type="caution">
    <text evidence="9">The sequence shown here is derived from an EMBL/GenBank/DDBJ whole genome shotgun (WGS) entry which is preliminary data.</text>
</comment>
<feature type="region of interest" description="Disordered" evidence="5">
    <location>
        <begin position="297"/>
        <end position="316"/>
    </location>
</feature>
<evidence type="ECO:0000256" key="3">
    <source>
        <dbReference type="PROSITE-ProRule" id="PRU00168"/>
    </source>
</evidence>
<dbReference type="SUPFAM" id="SSF48366">
    <property type="entry name" value="Ras GEF"/>
    <property type="match status" value="1"/>
</dbReference>
<evidence type="ECO:0000256" key="5">
    <source>
        <dbReference type="SAM" id="MobiDB-lite"/>
    </source>
</evidence>
<dbReference type="STRING" id="5217.A0A4Q1BQW3"/>
<evidence type="ECO:0000259" key="8">
    <source>
        <dbReference type="PROSITE" id="PS50212"/>
    </source>
</evidence>
<dbReference type="EMBL" id="SDIL01000020">
    <property type="protein sequence ID" value="RXK40280.1"/>
    <property type="molecule type" value="Genomic_DNA"/>
</dbReference>
<dbReference type="Pfam" id="PF00618">
    <property type="entry name" value="RasGEF_N"/>
    <property type="match status" value="1"/>
</dbReference>
<dbReference type="InterPro" id="IPR008937">
    <property type="entry name" value="Ras-like_GEF"/>
</dbReference>
<dbReference type="PROSITE" id="PS50212">
    <property type="entry name" value="RASGEF_NTER"/>
    <property type="match status" value="1"/>
</dbReference>
<dbReference type="InterPro" id="IPR036028">
    <property type="entry name" value="SH3-like_dom_sf"/>
</dbReference>
<evidence type="ECO:0000256" key="2">
    <source>
        <dbReference type="ARBA" id="ARBA00022658"/>
    </source>
</evidence>
<dbReference type="InParanoid" id="A0A4Q1BQW3"/>
<feature type="domain" description="SH3" evidence="6">
    <location>
        <begin position="27"/>
        <end position="103"/>
    </location>
</feature>
<feature type="region of interest" description="Disordered" evidence="5">
    <location>
        <begin position="1"/>
        <end position="29"/>
    </location>
</feature>
<feature type="compositionally biased region" description="Acidic residues" evidence="5">
    <location>
        <begin position="817"/>
        <end position="828"/>
    </location>
</feature>
<feature type="compositionally biased region" description="Low complexity" evidence="5">
    <location>
        <begin position="418"/>
        <end position="432"/>
    </location>
</feature>
<name>A0A4Q1BQW3_TREME</name>
<dbReference type="Proteomes" id="UP000289152">
    <property type="component" value="Unassembled WGS sequence"/>
</dbReference>
<dbReference type="OrthoDB" id="28357at2759"/>
<dbReference type="Pfam" id="PF00617">
    <property type="entry name" value="RasGEF"/>
    <property type="match status" value="1"/>
</dbReference>
<dbReference type="Pfam" id="PF07653">
    <property type="entry name" value="SH3_2"/>
    <property type="match status" value="1"/>
</dbReference>
<evidence type="ECO:0000256" key="1">
    <source>
        <dbReference type="ARBA" id="ARBA00022443"/>
    </source>
</evidence>
<accession>A0A4Q1BQW3</accession>
<dbReference type="SMART" id="SM00147">
    <property type="entry name" value="RasGEF"/>
    <property type="match status" value="1"/>
</dbReference>
<feature type="region of interest" description="Disordered" evidence="5">
    <location>
        <begin position="339"/>
        <end position="445"/>
    </location>
</feature>
<evidence type="ECO:0008006" key="11">
    <source>
        <dbReference type="Google" id="ProtNLM"/>
    </source>
</evidence>
<dbReference type="SMART" id="SM00326">
    <property type="entry name" value="SH3"/>
    <property type="match status" value="1"/>
</dbReference>
<feature type="region of interest" description="Disordered" evidence="5">
    <location>
        <begin position="709"/>
        <end position="768"/>
    </location>
</feature>
<protein>
    <recommendedName>
        <fullName evidence="11">Guanyl nucleotide exchange factor Sql2</fullName>
    </recommendedName>
</protein>
<evidence type="ECO:0000259" key="6">
    <source>
        <dbReference type="PROSITE" id="PS50002"/>
    </source>
</evidence>
<feature type="region of interest" description="Disordered" evidence="5">
    <location>
        <begin position="797"/>
        <end position="828"/>
    </location>
</feature>
<dbReference type="CDD" id="cd00155">
    <property type="entry name" value="RasGEF"/>
    <property type="match status" value="1"/>
</dbReference>
<feature type="compositionally biased region" description="Basic and acidic residues" evidence="5">
    <location>
        <begin position="339"/>
        <end position="352"/>
    </location>
</feature>
<dbReference type="InterPro" id="IPR056685">
    <property type="entry name" value="DUF7783"/>
</dbReference>
<dbReference type="Gene3D" id="1.10.840.10">
    <property type="entry name" value="Ras guanine-nucleotide exchange factors catalytic domain"/>
    <property type="match status" value="1"/>
</dbReference>
<dbReference type="Gene3D" id="2.30.30.40">
    <property type="entry name" value="SH3 Domains"/>
    <property type="match status" value="1"/>
</dbReference>
<feature type="compositionally biased region" description="Polar residues" evidence="5">
    <location>
        <begin position="307"/>
        <end position="316"/>
    </location>
</feature>
<dbReference type="InterPro" id="IPR023578">
    <property type="entry name" value="Ras_GEF_dom_sf"/>
</dbReference>
<dbReference type="InterPro" id="IPR001895">
    <property type="entry name" value="RASGEF_cat_dom"/>
</dbReference>
<organism evidence="9 10">
    <name type="scientific">Tremella mesenterica</name>
    <name type="common">Jelly fungus</name>
    <dbReference type="NCBI Taxonomy" id="5217"/>
    <lineage>
        <taxon>Eukaryota</taxon>
        <taxon>Fungi</taxon>
        <taxon>Dikarya</taxon>
        <taxon>Basidiomycota</taxon>
        <taxon>Agaricomycotina</taxon>
        <taxon>Tremellomycetes</taxon>
        <taxon>Tremellales</taxon>
        <taxon>Tremellaceae</taxon>
        <taxon>Tremella</taxon>
    </lineage>
</organism>
<feature type="region of interest" description="Disordered" evidence="5">
    <location>
        <begin position="674"/>
        <end position="697"/>
    </location>
</feature>
<dbReference type="PANTHER" id="PTHR23113:SF354">
    <property type="entry name" value="BUD SITE SELECTION PROTEIN 5"/>
    <property type="match status" value="1"/>
</dbReference>
<gene>
    <name evidence="9" type="ORF">M231_02394</name>
</gene>
<dbReference type="InterPro" id="IPR036964">
    <property type="entry name" value="RASGEF_cat_dom_sf"/>
</dbReference>
<dbReference type="GO" id="GO:0007265">
    <property type="term" value="P:Ras protein signal transduction"/>
    <property type="evidence" value="ECO:0007669"/>
    <property type="project" value="TreeGrafter"/>
</dbReference>
<reference evidence="9 10" key="1">
    <citation type="submission" date="2016-06" db="EMBL/GenBank/DDBJ databases">
        <title>Evolution of pathogenesis and genome organization in the Tremellales.</title>
        <authorList>
            <person name="Cuomo C."/>
            <person name="Litvintseva A."/>
            <person name="Heitman J."/>
            <person name="Chen Y."/>
            <person name="Sun S."/>
            <person name="Springer D."/>
            <person name="Dromer F."/>
            <person name="Young S."/>
            <person name="Zeng Q."/>
            <person name="Chapman S."/>
            <person name="Gujja S."/>
            <person name="Saif S."/>
            <person name="Birren B."/>
        </authorList>
    </citation>
    <scope>NUCLEOTIDE SEQUENCE [LARGE SCALE GENOMIC DNA]</scope>
    <source>
        <strain evidence="9 10">ATCC 28783</strain>
    </source>
</reference>
<feature type="compositionally biased region" description="Polar residues" evidence="5">
    <location>
        <begin position="389"/>
        <end position="417"/>
    </location>
</feature>
<feature type="domain" description="N-terminal Ras-GEF" evidence="8">
    <location>
        <begin position="890"/>
        <end position="1022"/>
    </location>
</feature>
<dbReference type="CDD" id="cd06224">
    <property type="entry name" value="REM"/>
    <property type="match status" value="1"/>
</dbReference>
<dbReference type="InterPro" id="IPR000651">
    <property type="entry name" value="Ras-like_Gua-exchang_fac_N"/>
</dbReference>
<proteinExistence type="predicted"/>
<dbReference type="VEuPathDB" id="FungiDB:TREMEDRAFT_25574"/>
<dbReference type="InterPro" id="IPR001452">
    <property type="entry name" value="SH3_domain"/>
</dbReference>
<keyword evidence="1 4" id="KW-0728">SH3 domain</keyword>
<dbReference type="PROSITE" id="PS50002">
    <property type="entry name" value="SH3"/>
    <property type="match status" value="1"/>
</dbReference>
<feature type="compositionally biased region" description="Acidic residues" evidence="5">
    <location>
        <begin position="676"/>
        <end position="694"/>
    </location>
</feature>
<feature type="compositionally biased region" description="Basic and acidic residues" evidence="5">
    <location>
        <begin position="101"/>
        <end position="112"/>
    </location>
</feature>
<sequence length="1345" mass="148876">MLAQPYLNTQSGPSNYSRGPPTPTSPAPHGLVQAIHDFEPAMVPTPLPDDGHTYLHFAAGEIIRVHRKAHTGWWDGEIVSDREDVRGPRRGWFPNNYARKIVDTSDSPENKKTQQNSHVRSQSVQSVQSRTSHIRQTSTTSHRSQTSMNSSTTHVSPAKRPLSSEFQLMLEPNYRAVALLEESINSQKRAHLQPSTGYIISEVRLTLLQLDSLNRDSPSLRTYPVLGNARKHVLVELSKLVSTARTASERIQGEGTPEDTNDFEAILRAARAVLVNLQKFLVLAAEIGLKPAPREKLKQEEMLASPPSISDTVTQNKIDAEGQLSGQDRMREAFQRRAKSIGDLRQTKKMESEQPPLPTASLKSTNSSGSGSGSGSATGSFPGRPRSPSAATPISATFSVASGRTSQMSSRSLRRTQGSIDSGSIASSDGMGPSEDITPVPTPPISTMMVVPQRRDFASVADVLDAIGVAEEALLSIIAAFIGHIHSHHLGSHPSSHANLIEMTRETVDSVRQLLTIVEAVGRNTAIRLNRPREIESLRISKDNLYDIASRLVEGAEAVANAPFEEAGEELYDAEKARLLQCATGTLRAGTECVRLVRGCLPEDETTAIPSNTPKLDFRQSSPRPLQAAAVVARPKPVGVRGVHTLSGLHRKANSLSQLRARFQVKGVMEEKSFEDVYDEPEEEDEEFVQDSEDLTVRPMERIISGRAEAITSVSLQPESMSGKRPDMMKSFSDTGPPPSRSRSSSLSSPMPPRLQRRSPSRSVDLDKFTNDYDIPIRKLSPVSRGSIGTMQSMTSADTTLSVSTGAAPQTPHDESFDLPDDADDKTEENIDTSLGSMTVDDRTPVRRPSVGRSMTASFAIPTINNDQQPDIRFWVVSHDYDPREIAFNSDGAIIGASLQVLVEKMTPHDGPADPTFFTTFFYTFRIFTSPQTLLDALLTRYEVPPPPGMYLGDRERAIWLEKKVVPVRFRIFNLFKLWLETHWRSEDVSILEPLKNFANERVTRTLPAMAPRLLDSINRRMTNPSSSKLKRQSSMDLIKMKNSPITSAPNSALPPTPIISKSLHSLLQKASTQGTSLNKVPITEFDTLELARQLTIMESRLFCFVAPEDLLQTAGGKGRKSKSVKELKDLSTMSNQITGWVADNILDEMDAKKRASLLKFYIKLADKCLTLQNFSTMFAVLAGLNSSTILRLKKTWDALPAKYRLMMERLRGVIEHTKNHQAYRARLRDAVGPCLPFLGLILTDITFTSEGNPDTRPSVLEPDLTLINHDKYAKLGKIAIDFKRYQEPFNFHELPAVQTFLRRVLAERGSSSLDALYRKSLMLEPRTGTERLSSAVEKPGWLRI</sequence>
<feature type="compositionally biased region" description="Polar residues" evidence="5">
    <location>
        <begin position="797"/>
        <end position="808"/>
    </location>
</feature>
<dbReference type="PROSITE" id="PS50009">
    <property type="entry name" value="RASGEF_CAT"/>
    <property type="match status" value="1"/>
</dbReference>
<dbReference type="GO" id="GO:0005886">
    <property type="term" value="C:plasma membrane"/>
    <property type="evidence" value="ECO:0007669"/>
    <property type="project" value="TreeGrafter"/>
</dbReference>
<feature type="compositionally biased region" description="Low complexity" evidence="5">
    <location>
        <begin position="114"/>
        <end position="147"/>
    </location>
</feature>
<keyword evidence="10" id="KW-1185">Reference proteome</keyword>